<dbReference type="Gene3D" id="3.10.450.50">
    <property type="match status" value="1"/>
</dbReference>
<dbReference type="InterPro" id="IPR032710">
    <property type="entry name" value="NTF2-like_dom_sf"/>
</dbReference>
<organism evidence="2 3">
    <name type="scientific">Lactiplantibacillus brownii</name>
    <dbReference type="NCBI Taxonomy" id="3069269"/>
    <lineage>
        <taxon>Bacteria</taxon>
        <taxon>Bacillati</taxon>
        <taxon>Bacillota</taxon>
        <taxon>Bacilli</taxon>
        <taxon>Lactobacillales</taxon>
        <taxon>Lactobacillaceae</taxon>
        <taxon>Lactiplantibacillus</taxon>
    </lineage>
</organism>
<accession>A0ABU1AAQ0</accession>
<feature type="domain" description="DUF4440" evidence="1">
    <location>
        <begin position="6"/>
        <end position="113"/>
    </location>
</feature>
<evidence type="ECO:0000313" key="2">
    <source>
        <dbReference type="EMBL" id="MDQ7937963.1"/>
    </source>
</evidence>
<comment type="caution">
    <text evidence="2">The sequence shown here is derived from an EMBL/GenBank/DDBJ whole genome shotgun (WGS) entry which is preliminary data.</text>
</comment>
<dbReference type="RefSeq" id="WP_308703672.1">
    <property type="nucleotide sequence ID" value="NZ_AP027463.1"/>
</dbReference>
<reference evidence="2 3" key="1">
    <citation type="journal article" date="2023" name="Int. J. Syst. Evol. Microbiol.">
        <title>Lactiplantibacillus brownii sp. nov., a novel psychrotolerant species isolated from sauerkraut.</title>
        <authorList>
            <person name="Heng Y.C."/>
            <person name="Silvaraju S."/>
            <person name="Lee J.K.Y."/>
            <person name="Kittelmann S."/>
        </authorList>
    </citation>
    <scope>NUCLEOTIDE SEQUENCE [LARGE SCALE GENOMIC DNA]</scope>
    <source>
        <strain evidence="2 3">WILCCON 0030</strain>
    </source>
</reference>
<protein>
    <submittedName>
        <fullName evidence="2">Nuclear transport factor 2 family protein</fullName>
    </submittedName>
</protein>
<gene>
    <name evidence="2" type="ORF">RA086_10115</name>
</gene>
<sequence length="121" mass="13577">MENEVITLYRKFNVAMAADDVAQLSKLLAADFTLTHMTGYVQPRAEWLAQVGNGQMHYFSSVEEHVTVKVLSKTSWQVTGQNQVTAEIHGGARHVWPLNTVMTIQQIDGKLQIKQSVVTTY</sequence>
<dbReference type="SUPFAM" id="SSF54427">
    <property type="entry name" value="NTF2-like"/>
    <property type="match status" value="1"/>
</dbReference>
<evidence type="ECO:0000259" key="1">
    <source>
        <dbReference type="Pfam" id="PF14534"/>
    </source>
</evidence>
<keyword evidence="3" id="KW-1185">Reference proteome</keyword>
<name>A0ABU1AAQ0_9LACO</name>
<proteinExistence type="predicted"/>
<dbReference type="EMBL" id="JAVCWF010000001">
    <property type="protein sequence ID" value="MDQ7937963.1"/>
    <property type="molecule type" value="Genomic_DNA"/>
</dbReference>
<dbReference type="InterPro" id="IPR027843">
    <property type="entry name" value="DUF4440"/>
</dbReference>
<evidence type="ECO:0000313" key="3">
    <source>
        <dbReference type="Proteomes" id="UP001227831"/>
    </source>
</evidence>
<dbReference type="Proteomes" id="UP001227831">
    <property type="component" value="Unassembled WGS sequence"/>
</dbReference>
<dbReference type="Pfam" id="PF14534">
    <property type="entry name" value="DUF4440"/>
    <property type="match status" value="1"/>
</dbReference>